<gene>
    <name evidence="2" type="ORF">CYLTODRAFT_422044</name>
</gene>
<dbReference type="Proteomes" id="UP000054007">
    <property type="component" value="Unassembled WGS sequence"/>
</dbReference>
<feature type="transmembrane region" description="Helical" evidence="1">
    <location>
        <begin position="199"/>
        <end position="219"/>
    </location>
</feature>
<organism evidence="2 3">
    <name type="scientific">Cylindrobasidium torrendii FP15055 ss-10</name>
    <dbReference type="NCBI Taxonomy" id="1314674"/>
    <lineage>
        <taxon>Eukaryota</taxon>
        <taxon>Fungi</taxon>
        <taxon>Dikarya</taxon>
        <taxon>Basidiomycota</taxon>
        <taxon>Agaricomycotina</taxon>
        <taxon>Agaricomycetes</taxon>
        <taxon>Agaricomycetidae</taxon>
        <taxon>Agaricales</taxon>
        <taxon>Marasmiineae</taxon>
        <taxon>Physalacriaceae</taxon>
        <taxon>Cylindrobasidium</taxon>
    </lineage>
</organism>
<proteinExistence type="predicted"/>
<evidence type="ECO:0000256" key="1">
    <source>
        <dbReference type="SAM" id="Phobius"/>
    </source>
</evidence>
<dbReference type="OrthoDB" id="2990675at2759"/>
<evidence type="ECO:0000313" key="3">
    <source>
        <dbReference type="Proteomes" id="UP000054007"/>
    </source>
</evidence>
<dbReference type="EMBL" id="KN880512">
    <property type="protein sequence ID" value="KIY68010.1"/>
    <property type="molecule type" value="Genomic_DNA"/>
</dbReference>
<reference evidence="2 3" key="1">
    <citation type="journal article" date="2015" name="Fungal Genet. Biol.">
        <title>Evolution of novel wood decay mechanisms in Agaricales revealed by the genome sequences of Fistulina hepatica and Cylindrobasidium torrendii.</title>
        <authorList>
            <person name="Floudas D."/>
            <person name="Held B.W."/>
            <person name="Riley R."/>
            <person name="Nagy L.G."/>
            <person name="Koehler G."/>
            <person name="Ransdell A.S."/>
            <person name="Younus H."/>
            <person name="Chow J."/>
            <person name="Chiniquy J."/>
            <person name="Lipzen A."/>
            <person name="Tritt A."/>
            <person name="Sun H."/>
            <person name="Haridas S."/>
            <person name="LaButti K."/>
            <person name="Ohm R.A."/>
            <person name="Kues U."/>
            <person name="Blanchette R.A."/>
            <person name="Grigoriev I.V."/>
            <person name="Minto R.E."/>
            <person name="Hibbett D.S."/>
        </authorList>
    </citation>
    <scope>NUCLEOTIDE SEQUENCE [LARGE SCALE GENOMIC DNA]</scope>
    <source>
        <strain evidence="2 3">FP15055 ss-10</strain>
    </source>
</reference>
<keyword evidence="1" id="KW-0812">Transmembrane</keyword>
<accession>A0A0D7BCN1</accession>
<dbReference type="AlphaFoldDB" id="A0A0D7BCN1"/>
<sequence length="220" mass="22888">MMVASCVRRQSYAERTARPLPNPGLPSSHHSLNSDFPSTSGRLAAYSFSSQTQEQALHLAGTMVSLQSFLLITLFSVLCIVGPVFAQVDPSDTGADLFAEITSLADKSKTKNTTALPSGSIPDACSNDCPSDAVTQITNCTADACPCTDALDTSISTCMACVVREGAISTDLGKAVSTQYQSICKMRGVNLASIQNANGATMITVGLPALLAIVGAITFL</sequence>
<protein>
    <submittedName>
        <fullName evidence="2">Uncharacterized protein</fullName>
    </submittedName>
</protein>
<keyword evidence="3" id="KW-1185">Reference proteome</keyword>
<keyword evidence="1" id="KW-0472">Membrane</keyword>
<evidence type="ECO:0000313" key="2">
    <source>
        <dbReference type="EMBL" id="KIY68010.1"/>
    </source>
</evidence>
<feature type="transmembrane region" description="Helical" evidence="1">
    <location>
        <begin position="69"/>
        <end position="88"/>
    </location>
</feature>
<name>A0A0D7BCN1_9AGAR</name>
<keyword evidence="1" id="KW-1133">Transmembrane helix</keyword>